<dbReference type="PANTHER" id="PTHR38595">
    <property type="entry name" value="CYTOPLASMIC PROTEIN-RELATED"/>
    <property type="match status" value="1"/>
</dbReference>
<accession>A0ABW7FS08</accession>
<gene>
    <name evidence="2" type="primary">tssE</name>
    <name evidence="2" type="ORF">ACG0Z6_02475</name>
</gene>
<dbReference type="PANTHER" id="PTHR38595:SF1">
    <property type="entry name" value="TYPE VI SECRETION SYSTEM COMPONENT TSSE1"/>
    <property type="match status" value="1"/>
</dbReference>
<protein>
    <submittedName>
        <fullName evidence="2">Type VI secretion system baseplate subunit TssE</fullName>
    </submittedName>
</protein>
<evidence type="ECO:0000313" key="2">
    <source>
        <dbReference type="EMBL" id="MFG6447104.1"/>
    </source>
</evidence>
<comment type="caution">
    <text evidence="2">The sequence shown here is derived from an EMBL/GenBank/DDBJ whole genome shotgun (WGS) entry which is preliminary data.</text>
</comment>
<keyword evidence="3" id="KW-1185">Reference proteome</keyword>
<dbReference type="InterPro" id="IPR007048">
    <property type="entry name" value="IraD/Gp25-like"/>
</dbReference>
<dbReference type="RefSeq" id="WP_394458477.1">
    <property type="nucleotide sequence ID" value="NZ_JBIGHZ010000001.1"/>
</dbReference>
<name>A0ABW7FS08_9BURK</name>
<dbReference type="InterPro" id="IPR017737">
    <property type="entry name" value="TssE1-like"/>
</dbReference>
<evidence type="ECO:0000259" key="1">
    <source>
        <dbReference type="Pfam" id="PF04965"/>
    </source>
</evidence>
<evidence type="ECO:0000313" key="3">
    <source>
        <dbReference type="Proteomes" id="UP001606099"/>
    </source>
</evidence>
<sequence>MSSNVRIRRSVLDRLLAVDAPAGVVMTQSVAQMRDAVARDLEALLNARAPMDFDAMHGFSCARRSVLTFGVRDFVGRVLTNSEEQRYIGRSLATAIEAHEPRLTQVQVSFDGGEGQSINSLAFTIRAMLMVHPTREAVSFDAVLQPSVARFCVTQARFGNALAA</sequence>
<dbReference type="NCBIfam" id="TIGR03357">
    <property type="entry name" value="VI_zyme"/>
    <property type="match status" value="1"/>
</dbReference>
<dbReference type="InterPro" id="IPR053176">
    <property type="entry name" value="T6SS_TssE1-like"/>
</dbReference>
<organism evidence="2 3">
    <name type="scientific">Roseateles rivi</name>
    <dbReference type="NCBI Taxonomy" id="3299028"/>
    <lineage>
        <taxon>Bacteria</taxon>
        <taxon>Pseudomonadati</taxon>
        <taxon>Pseudomonadota</taxon>
        <taxon>Betaproteobacteria</taxon>
        <taxon>Burkholderiales</taxon>
        <taxon>Sphaerotilaceae</taxon>
        <taxon>Roseateles</taxon>
    </lineage>
</organism>
<dbReference type="EMBL" id="JBIGHZ010000001">
    <property type="protein sequence ID" value="MFG6447104.1"/>
    <property type="molecule type" value="Genomic_DNA"/>
</dbReference>
<reference evidence="2 3" key="1">
    <citation type="submission" date="2024-08" db="EMBL/GenBank/DDBJ databases">
        <authorList>
            <person name="Lu H."/>
        </authorList>
    </citation>
    <scope>NUCLEOTIDE SEQUENCE [LARGE SCALE GENOMIC DNA]</scope>
    <source>
        <strain evidence="2 3">BYS180W</strain>
    </source>
</reference>
<dbReference type="Proteomes" id="UP001606099">
    <property type="component" value="Unassembled WGS sequence"/>
</dbReference>
<dbReference type="SUPFAM" id="SSF160719">
    <property type="entry name" value="gpW/gp25-like"/>
    <property type="match status" value="1"/>
</dbReference>
<feature type="domain" description="IraD/Gp25-like" evidence="1">
    <location>
        <begin position="32"/>
        <end position="133"/>
    </location>
</feature>
<proteinExistence type="predicted"/>
<dbReference type="Pfam" id="PF04965">
    <property type="entry name" value="GPW_gp25"/>
    <property type="match status" value="1"/>
</dbReference>